<keyword evidence="2" id="KW-1185">Reference proteome</keyword>
<protein>
    <submittedName>
        <fullName evidence="1">Uncharacterized protein</fullName>
    </submittedName>
</protein>
<accession>A0ABQ9ET48</accession>
<dbReference type="EMBL" id="JARBDR010000793">
    <property type="protein sequence ID" value="KAJ8307546.1"/>
    <property type="molecule type" value="Genomic_DNA"/>
</dbReference>
<name>A0ABQ9ET48_TEGGR</name>
<evidence type="ECO:0000313" key="1">
    <source>
        <dbReference type="EMBL" id="KAJ8307546.1"/>
    </source>
</evidence>
<proteinExistence type="predicted"/>
<gene>
    <name evidence="1" type="ORF">KUTeg_015630</name>
</gene>
<comment type="caution">
    <text evidence="1">The sequence shown here is derived from an EMBL/GenBank/DDBJ whole genome shotgun (WGS) entry which is preliminary data.</text>
</comment>
<dbReference type="Proteomes" id="UP001217089">
    <property type="component" value="Unassembled WGS sequence"/>
</dbReference>
<organism evidence="1 2">
    <name type="scientific">Tegillarca granosa</name>
    <name type="common">Malaysian cockle</name>
    <name type="synonym">Anadara granosa</name>
    <dbReference type="NCBI Taxonomy" id="220873"/>
    <lineage>
        <taxon>Eukaryota</taxon>
        <taxon>Metazoa</taxon>
        <taxon>Spiralia</taxon>
        <taxon>Lophotrochozoa</taxon>
        <taxon>Mollusca</taxon>
        <taxon>Bivalvia</taxon>
        <taxon>Autobranchia</taxon>
        <taxon>Pteriomorphia</taxon>
        <taxon>Arcoida</taxon>
        <taxon>Arcoidea</taxon>
        <taxon>Arcidae</taxon>
        <taxon>Tegillarca</taxon>
    </lineage>
</organism>
<reference evidence="1 2" key="1">
    <citation type="submission" date="2022-12" db="EMBL/GenBank/DDBJ databases">
        <title>Chromosome-level genome of Tegillarca granosa.</title>
        <authorList>
            <person name="Kim J."/>
        </authorList>
    </citation>
    <scope>NUCLEOTIDE SEQUENCE [LARGE SCALE GENOMIC DNA]</scope>
    <source>
        <strain evidence="1">Teg-2019</strain>
        <tissue evidence="1">Adductor muscle</tissue>
    </source>
</reference>
<evidence type="ECO:0000313" key="2">
    <source>
        <dbReference type="Proteomes" id="UP001217089"/>
    </source>
</evidence>
<sequence>MYIFVGFSFLTWLPQRKERLFPCNTNLQLATLEAMEKGIDKALLKSFHNAREEIIPITEPILLEQAHELA</sequence>